<dbReference type="EMBL" id="JARFYN010000005">
    <property type="protein sequence ID" value="MDL2405032.1"/>
    <property type="molecule type" value="Genomic_DNA"/>
</dbReference>
<proteinExistence type="predicted"/>
<evidence type="ECO:0000313" key="1">
    <source>
        <dbReference type="EMBL" id="MDL2405032.1"/>
    </source>
</evidence>
<evidence type="ECO:0000313" key="2">
    <source>
        <dbReference type="Proteomes" id="UP001172630"/>
    </source>
</evidence>
<protein>
    <recommendedName>
        <fullName evidence="3">Secreted protein</fullName>
    </recommendedName>
</protein>
<gene>
    <name evidence="1" type="ORF">PY650_05060</name>
</gene>
<name>A0ABT7KA46_9HYPH</name>
<reference evidence="1" key="1">
    <citation type="submission" date="2023-06" db="EMBL/GenBank/DDBJ databases">
        <title>Phylogenetic Diversity of Rhizobium strains.</title>
        <authorList>
            <person name="Moura F.T."/>
            <person name="Helene L.C.F."/>
            <person name="Hungria M."/>
        </authorList>
    </citation>
    <scope>NUCLEOTIDE SEQUENCE</scope>
    <source>
        <strain evidence="1">CCGE524</strain>
    </source>
</reference>
<keyword evidence="2" id="KW-1185">Reference proteome</keyword>
<sequence length="73" mass="8189">MSIQASAQAIDFSHSIVNRLSFALLLLSFLVRLRTHTNCDTTRVKGLDSRILFSDPPAISEFNIINERRDKAG</sequence>
<organism evidence="1 2">
    <name type="scientific">Rhizobium calliandrae</name>
    <dbReference type="NCBI Taxonomy" id="1312182"/>
    <lineage>
        <taxon>Bacteria</taxon>
        <taxon>Pseudomonadati</taxon>
        <taxon>Pseudomonadota</taxon>
        <taxon>Alphaproteobacteria</taxon>
        <taxon>Hyphomicrobiales</taxon>
        <taxon>Rhizobiaceae</taxon>
        <taxon>Rhizobium/Agrobacterium group</taxon>
        <taxon>Rhizobium</taxon>
    </lineage>
</organism>
<evidence type="ECO:0008006" key="3">
    <source>
        <dbReference type="Google" id="ProtNLM"/>
    </source>
</evidence>
<accession>A0ABT7KA46</accession>
<comment type="caution">
    <text evidence="1">The sequence shown here is derived from an EMBL/GenBank/DDBJ whole genome shotgun (WGS) entry which is preliminary data.</text>
</comment>
<dbReference type="Proteomes" id="UP001172630">
    <property type="component" value="Unassembled WGS sequence"/>
</dbReference>